<dbReference type="GO" id="GO:0005886">
    <property type="term" value="C:plasma membrane"/>
    <property type="evidence" value="ECO:0007669"/>
    <property type="project" value="UniProtKB-SubCell"/>
</dbReference>
<dbReference type="GO" id="GO:0044780">
    <property type="term" value="P:bacterial-type flagellum assembly"/>
    <property type="evidence" value="ECO:0007669"/>
    <property type="project" value="InterPro"/>
</dbReference>
<evidence type="ECO:0000256" key="3">
    <source>
        <dbReference type="ARBA" id="ARBA00021718"/>
    </source>
</evidence>
<evidence type="ECO:0000256" key="2">
    <source>
        <dbReference type="ARBA" id="ARBA00006156"/>
    </source>
</evidence>
<evidence type="ECO:0000256" key="8">
    <source>
        <dbReference type="ARBA" id="ARBA00023143"/>
    </source>
</evidence>
<dbReference type="PANTHER" id="PTHR34040">
    <property type="entry name" value="FLAGELLAR BIOSYNTHETIC PROTEIN FLIQ"/>
    <property type="match status" value="1"/>
</dbReference>
<comment type="similarity">
    <text evidence="2 9">Belongs to the FliQ/MopD/SpaQ family.</text>
</comment>
<dbReference type="AlphaFoldDB" id="A0A562RUX7"/>
<keyword evidence="5 9" id="KW-0812">Transmembrane</keyword>
<organism evidence="10 11">
    <name type="scientific">Desulfobotulus alkaliphilus</name>
    <dbReference type="NCBI Taxonomy" id="622671"/>
    <lineage>
        <taxon>Bacteria</taxon>
        <taxon>Pseudomonadati</taxon>
        <taxon>Thermodesulfobacteriota</taxon>
        <taxon>Desulfobacteria</taxon>
        <taxon>Desulfobacterales</taxon>
        <taxon>Desulfobacteraceae</taxon>
        <taxon>Desulfobotulus</taxon>
    </lineage>
</organism>
<keyword evidence="4 9" id="KW-1003">Cell membrane</keyword>
<evidence type="ECO:0000256" key="4">
    <source>
        <dbReference type="ARBA" id="ARBA00022475"/>
    </source>
</evidence>
<dbReference type="InterPro" id="IPR006305">
    <property type="entry name" value="FliQ"/>
</dbReference>
<dbReference type="GO" id="GO:0009306">
    <property type="term" value="P:protein secretion"/>
    <property type="evidence" value="ECO:0007669"/>
    <property type="project" value="InterPro"/>
</dbReference>
<evidence type="ECO:0000313" key="11">
    <source>
        <dbReference type="Proteomes" id="UP000318307"/>
    </source>
</evidence>
<dbReference type="InterPro" id="IPR002191">
    <property type="entry name" value="Bac_export_3"/>
</dbReference>
<gene>
    <name evidence="9" type="primary">fliQ</name>
    <name evidence="10" type="ORF">LZ24_01546</name>
</gene>
<keyword evidence="11" id="KW-1185">Reference proteome</keyword>
<comment type="subcellular location">
    <subcellularLocation>
        <location evidence="1 9">Cell membrane</location>
        <topology evidence="1">Multi-pass membrane protein</topology>
    </subcellularLocation>
    <subcellularLocation>
        <location evidence="9">Bacterial flagellum basal body</location>
    </subcellularLocation>
</comment>
<evidence type="ECO:0000256" key="5">
    <source>
        <dbReference type="ARBA" id="ARBA00022692"/>
    </source>
</evidence>
<sequence>MTPEFVVSFGQEAVWLTLLIAAPLLLIGLGVGLMVSIFQAVTSIQEMTLSFVPKILAVFFSLIFFAPWMLEKMTSYTARIMENIPMYIR</sequence>
<keyword evidence="6 9" id="KW-1133">Transmembrane helix</keyword>
<evidence type="ECO:0000313" key="10">
    <source>
        <dbReference type="EMBL" id="TWI72404.1"/>
    </source>
</evidence>
<dbReference type="RefSeq" id="WP_144684193.1">
    <property type="nucleotide sequence ID" value="NZ_VLLC01000010.1"/>
</dbReference>
<keyword evidence="10" id="KW-0282">Flagellum</keyword>
<dbReference type="PIRSF" id="PIRSF004669">
    <property type="entry name" value="FliQ"/>
    <property type="match status" value="1"/>
</dbReference>
<reference evidence="10 11" key="1">
    <citation type="submission" date="2019-07" db="EMBL/GenBank/DDBJ databases">
        <title>Genome sequencing of 100 strains of the haloalkaliphilic chemolithoautotrophic sulfur-oxidizing bacterium Thioalkalivibrio.</title>
        <authorList>
            <person name="Muyzer G."/>
        </authorList>
    </citation>
    <scope>NUCLEOTIDE SEQUENCE [LARGE SCALE GENOMIC DNA]</scope>
    <source>
        <strain evidence="10 11">ASO4-4</strain>
    </source>
</reference>
<keyword evidence="8 9" id="KW-0975">Bacterial flagellum</keyword>
<comment type="caution">
    <text evidence="10">The sequence shown here is derived from an EMBL/GenBank/DDBJ whole genome shotgun (WGS) entry which is preliminary data.</text>
</comment>
<evidence type="ECO:0000256" key="7">
    <source>
        <dbReference type="ARBA" id="ARBA00023136"/>
    </source>
</evidence>
<dbReference type="Pfam" id="PF01313">
    <property type="entry name" value="Bac_export_3"/>
    <property type="match status" value="1"/>
</dbReference>
<dbReference type="EMBL" id="VLLC01000010">
    <property type="protein sequence ID" value="TWI72404.1"/>
    <property type="molecule type" value="Genomic_DNA"/>
</dbReference>
<protein>
    <recommendedName>
        <fullName evidence="3 9">Flagellar biosynthetic protein FliQ</fullName>
    </recommendedName>
</protein>
<dbReference type="Proteomes" id="UP000318307">
    <property type="component" value="Unassembled WGS sequence"/>
</dbReference>
<dbReference type="OrthoDB" id="9806440at2"/>
<keyword evidence="10" id="KW-0966">Cell projection</keyword>
<evidence type="ECO:0000256" key="1">
    <source>
        <dbReference type="ARBA" id="ARBA00004651"/>
    </source>
</evidence>
<dbReference type="NCBIfam" id="TIGR01402">
    <property type="entry name" value="fliQ"/>
    <property type="match status" value="1"/>
</dbReference>
<evidence type="ECO:0000256" key="9">
    <source>
        <dbReference type="RuleBase" id="RU364090"/>
    </source>
</evidence>
<dbReference type="GO" id="GO:0009425">
    <property type="term" value="C:bacterial-type flagellum basal body"/>
    <property type="evidence" value="ECO:0007669"/>
    <property type="project" value="UniProtKB-SubCell"/>
</dbReference>
<feature type="transmembrane region" description="Helical" evidence="9">
    <location>
        <begin position="13"/>
        <end position="39"/>
    </location>
</feature>
<accession>A0A562RUX7</accession>
<keyword evidence="10" id="KW-0969">Cilium</keyword>
<name>A0A562RUX7_9BACT</name>
<keyword evidence="7 9" id="KW-0472">Membrane</keyword>
<dbReference type="PRINTS" id="PR00952">
    <property type="entry name" value="TYPE3IMQPROT"/>
</dbReference>
<comment type="function">
    <text evidence="9">Role in flagellar biosynthesis.</text>
</comment>
<dbReference type="PANTHER" id="PTHR34040:SF2">
    <property type="entry name" value="FLAGELLAR BIOSYNTHETIC PROTEIN FLIQ"/>
    <property type="match status" value="1"/>
</dbReference>
<feature type="transmembrane region" description="Helical" evidence="9">
    <location>
        <begin position="51"/>
        <end position="70"/>
    </location>
</feature>
<proteinExistence type="inferred from homology"/>
<evidence type="ECO:0000256" key="6">
    <source>
        <dbReference type="ARBA" id="ARBA00022989"/>
    </source>
</evidence>